<evidence type="ECO:0000256" key="1">
    <source>
        <dbReference type="SAM" id="MobiDB-lite"/>
    </source>
</evidence>
<organism evidence="3 4">
    <name type="scientific">Fusarium austroafricanum</name>
    <dbReference type="NCBI Taxonomy" id="2364996"/>
    <lineage>
        <taxon>Eukaryota</taxon>
        <taxon>Fungi</taxon>
        <taxon>Dikarya</taxon>
        <taxon>Ascomycota</taxon>
        <taxon>Pezizomycotina</taxon>
        <taxon>Sordariomycetes</taxon>
        <taxon>Hypocreomycetidae</taxon>
        <taxon>Hypocreales</taxon>
        <taxon>Nectriaceae</taxon>
        <taxon>Fusarium</taxon>
        <taxon>Fusarium concolor species complex</taxon>
    </lineage>
</organism>
<dbReference type="AlphaFoldDB" id="A0A8H4JHL4"/>
<feature type="compositionally biased region" description="Basic and acidic residues" evidence="1">
    <location>
        <begin position="549"/>
        <end position="561"/>
    </location>
</feature>
<dbReference type="PANTHER" id="PTHR33112">
    <property type="entry name" value="DOMAIN PROTEIN, PUTATIVE-RELATED"/>
    <property type="match status" value="1"/>
</dbReference>
<dbReference type="EMBL" id="JAADJG010001055">
    <property type="protein sequence ID" value="KAF4427374.1"/>
    <property type="molecule type" value="Genomic_DNA"/>
</dbReference>
<evidence type="ECO:0000259" key="2">
    <source>
        <dbReference type="Pfam" id="PF06985"/>
    </source>
</evidence>
<feature type="compositionally biased region" description="Polar residues" evidence="1">
    <location>
        <begin position="562"/>
        <end position="585"/>
    </location>
</feature>
<sequence length="879" mass="99713">MRRGICPTLPSSATEHNRLPSTRERWRLCSGCQELGLSASNFLVRKGEEDPNPENIYNPMTLDMRPWNLIANSTECSLCQLIIHGTQMASEDWLAGETPWQCELMSRRLRGHYPRDEEDIRVLEFHVQYNWGSVRGLLVPVQCDTYPGAFPGRLIRPAQIDVEQVRRWLQQCDTQHKERCQHTKTAQFNKLRADFLVIDVQAQCLSELPESGRYIALSYVWGGIDQAKTTMDNLQAFLIPGALDRVSNTIPKAINDAMELVKQLGEKYLWVDALCIVQDDQSTKQSMIDHMHIIYANAYVTVFAASGNNSNAGLPGVSPSSRKMDQVVAPVAHDLTFIHPMPFTTIKKSAWATRGWTYQEYFFSPRRLVFTEGQVIYQCNTVRWQEDLTQEHMAPHLLSFQVDHSGRGLGWEPPTCRFPNYPKNRWSHHHYLTYLTTYLDRKLTYDNDILNAFAGIINDAREGGMTTLFGLTKDYFGLDMLWKHSTWATRRSGFPSWTWDGWKGCIVHHDRGEYSSEEEWIHSNPWIHWYVYDEKDGGFSILASRHRPESEKEIGKEESRMAESNNLQNEMRQESTISGTSDAKVSNSGGGNKLVALLARLSLNGADEAPSTRPIPFPNYCIPTLDRSTLMFRTLTAYLSVSALKPDGHKPCTPRQDFSTLPSTPNLYLYTKRGTHVGTAWVSAEDMYNKILMNDEQGNDRFTIEVAVLSGPTVGDWRTRNEKTTIWQYMQELAKSGMHLGDLMSRYKTRLEYEKLIASIYIRMANDWGGVSTDGSVHVPPTFWDHLIVQASLEIAQNGNFHGHTRAELQRIVDELKEGGQGMTEKDSVGFAQVLLIGNLGDGENNGSAGPKERVGVGEVREEALGLVDGLAFRDVLLR</sequence>
<reference evidence="3" key="1">
    <citation type="submission" date="2020-01" db="EMBL/GenBank/DDBJ databases">
        <title>Identification and distribution of gene clusters putatively required for synthesis of sphingolipid metabolism inhibitors in phylogenetically diverse species of the filamentous fungus Fusarium.</title>
        <authorList>
            <person name="Kim H.-S."/>
            <person name="Busman M."/>
            <person name="Brown D.W."/>
            <person name="Divon H."/>
            <person name="Uhlig S."/>
            <person name="Proctor R.H."/>
        </authorList>
    </citation>
    <scope>NUCLEOTIDE SEQUENCE</scope>
    <source>
        <strain evidence="3">NRRL 53441</strain>
    </source>
</reference>
<feature type="region of interest" description="Disordered" evidence="1">
    <location>
        <begin position="549"/>
        <end position="585"/>
    </location>
</feature>
<accession>A0A8H4JHL4</accession>
<comment type="caution">
    <text evidence="3">The sequence shown here is derived from an EMBL/GenBank/DDBJ whole genome shotgun (WGS) entry which is preliminary data.</text>
</comment>
<proteinExistence type="predicted"/>
<evidence type="ECO:0000313" key="4">
    <source>
        <dbReference type="Proteomes" id="UP000605986"/>
    </source>
</evidence>
<dbReference type="Pfam" id="PF06985">
    <property type="entry name" value="HET"/>
    <property type="match status" value="1"/>
</dbReference>
<dbReference type="Proteomes" id="UP000605986">
    <property type="component" value="Unassembled WGS sequence"/>
</dbReference>
<keyword evidence="4" id="KW-1185">Reference proteome</keyword>
<feature type="domain" description="Heterokaryon incompatibility" evidence="2">
    <location>
        <begin position="214"/>
        <end position="360"/>
    </location>
</feature>
<dbReference type="InterPro" id="IPR010730">
    <property type="entry name" value="HET"/>
</dbReference>
<protein>
    <submittedName>
        <fullName evidence="3">Ankyrin repeats (3 copies) domain-containing protein</fullName>
    </submittedName>
</protein>
<dbReference type="OrthoDB" id="5135333at2759"/>
<dbReference type="PANTHER" id="PTHR33112:SF12">
    <property type="entry name" value="HETEROKARYON INCOMPATIBILITY DOMAIN-CONTAINING PROTEIN"/>
    <property type="match status" value="1"/>
</dbReference>
<gene>
    <name evidence="3" type="ORF">F53441_14088</name>
</gene>
<evidence type="ECO:0000313" key="3">
    <source>
        <dbReference type="EMBL" id="KAF4427374.1"/>
    </source>
</evidence>
<name>A0A8H4JHL4_9HYPO</name>